<accession>A0A1Q9EQX8</accession>
<organism evidence="2 3">
    <name type="scientific">Symbiodinium microadriaticum</name>
    <name type="common">Dinoflagellate</name>
    <name type="synonym">Zooxanthella microadriatica</name>
    <dbReference type="NCBI Taxonomy" id="2951"/>
    <lineage>
        <taxon>Eukaryota</taxon>
        <taxon>Sar</taxon>
        <taxon>Alveolata</taxon>
        <taxon>Dinophyceae</taxon>
        <taxon>Suessiales</taxon>
        <taxon>Symbiodiniaceae</taxon>
        <taxon>Symbiodinium</taxon>
    </lineage>
</organism>
<dbReference type="Proteomes" id="UP000186817">
    <property type="component" value="Unassembled WGS sequence"/>
</dbReference>
<protein>
    <submittedName>
        <fullName evidence="2">Uncharacterized protein</fullName>
    </submittedName>
</protein>
<sequence length="556" mass="60791">MHPQSETPDFNEKALKVWQALGPKIAASFANAKEAMAPHMESAQTVAEEIVLVGFVLAFLSLAWERSACRRPAFRCCARKVPRLMRPALHVTPNLQRLPEFPGDEPLVVDEDFSGSDSSDEEAAIDLAQAASSARSALQRLAARQDSEARRDPEAEASSELVGTLRELAAARLSALCVRPRRVSTYPDFLEKDDATHAGPAIRRIRSAQHCPAEEGVRRPSALEAEMPVPDEALRYSKSLSYDEVPEEGRVSPPASPKASPCSAQRPTDQAAADEEELSAYLDAPSGMRQRRVSKPPEPIEEVVKTFTISFSLRTIGAEVASVYGQEGADTRRQDRNELVSKLIELNVKESSTKTVVGETEFIKMGNVIVFKTPCQRFHIVDEASIMKRMAVHGRAGHSASPDASPKGIALEDVEGRPSDATEPELPVPSESGTKSPAEGSTHEEAKDASPPDSVPPTGGTREDPKSNQEEANLLRFSFEAELGPPILIEGQLWKKRPKLSRTTKVFRLLRREARALLSRGPDDICRDGLSIWVPTRIFTMLDNKLVLNCVKGAGE</sequence>
<evidence type="ECO:0000256" key="1">
    <source>
        <dbReference type="SAM" id="MobiDB-lite"/>
    </source>
</evidence>
<feature type="region of interest" description="Disordered" evidence="1">
    <location>
        <begin position="416"/>
        <end position="468"/>
    </location>
</feature>
<feature type="compositionally biased region" description="Basic and acidic residues" evidence="1">
    <location>
        <begin position="143"/>
        <end position="154"/>
    </location>
</feature>
<comment type="caution">
    <text evidence="2">The sequence shown here is derived from an EMBL/GenBank/DDBJ whole genome shotgun (WGS) entry which is preliminary data.</text>
</comment>
<reference evidence="2 3" key="1">
    <citation type="submission" date="2016-02" db="EMBL/GenBank/DDBJ databases">
        <title>Genome analysis of coral dinoflagellate symbionts highlights evolutionary adaptations to a symbiotic lifestyle.</title>
        <authorList>
            <person name="Aranda M."/>
            <person name="Li Y."/>
            <person name="Liew Y.J."/>
            <person name="Baumgarten S."/>
            <person name="Simakov O."/>
            <person name="Wilson M."/>
            <person name="Piel J."/>
            <person name="Ashoor H."/>
            <person name="Bougouffa S."/>
            <person name="Bajic V.B."/>
            <person name="Ryu T."/>
            <person name="Ravasi T."/>
            <person name="Bayer T."/>
            <person name="Micklem G."/>
            <person name="Kim H."/>
            <person name="Bhak J."/>
            <person name="Lajeunesse T.C."/>
            <person name="Voolstra C.R."/>
        </authorList>
    </citation>
    <scope>NUCLEOTIDE SEQUENCE [LARGE SCALE GENOMIC DNA]</scope>
    <source>
        <strain evidence="2 3">CCMP2467</strain>
    </source>
</reference>
<proteinExistence type="predicted"/>
<dbReference type="EMBL" id="LSRX01000090">
    <property type="protein sequence ID" value="OLQ09801.1"/>
    <property type="molecule type" value="Genomic_DNA"/>
</dbReference>
<keyword evidence="3" id="KW-1185">Reference proteome</keyword>
<evidence type="ECO:0000313" key="2">
    <source>
        <dbReference type="EMBL" id="OLQ09801.1"/>
    </source>
</evidence>
<feature type="region of interest" description="Disordered" evidence="1">
    <location>
        <begin position="138"/>
        <end position="160"/>
    </location>
</feature>
<dbReference type="AlphaFoldDB" id="A0A1Q9EQX8"/>
<feature type="region of interest" description="Disordered" evidence="1">
    <location>
        <begin position="206"/>
        <end position="230"/>
    </location>
</feature>
<feature type="compositionally biased region" description="Basic and acidic residues" evidence="1">
    <location>
        <begin position="441"/>
        <end position="450"/>
    </location>
</feature>
<gene>
    <name evidence="2" type="ORF">AK812_SmicGene6532</name>
</gene>
<feature type="region of interest" description="Disordered" evidence="1">
    <location>
        <begin position="242"/>
        <end position="274"/>
    </location>
</feature>
<evidence type="ECO:0000313" key="3">
    <source>
        <dbReference type="Proteomes" id="UP000186817"/>
    </source>
</evidence>
<dbReference type="OrthoDB" id="10589995at2759"/>
<name>A0A1Q9EQX8_SYMMI</name>